<keyword evidence="1 6" id="KW-0732">Signal</keyword>
<dbReference type="InterPro" id="IPR003598">
    <property type="entry name" value="Ig_sub2"/>
</dbReference>
<feature type="transmembrane region" description="Helical" evidence="5">
    <location>
        <begin position="588"/>
        <end position="608"/>
    </location>
</feature>
<dbReference type="Pfam" id="PF17736">
    <property type="entry name" value="Ig_C17orf99"/>
    <property type="match status" value="1"/>
</dbReference>
<dbReference type="InterPro" id="IPR050488">
    <property type="entry name" value="Ig_Fc_receptor"/>
</dbReference>
<reference evidence="8" key="1">
    <citation type="submission" date="2025-08" db="UniProtKB">
        <authorList>
            <consortium name="Ensembl"/>
        </authorList>
    </citation>
    <scope>IDENTIFICATION</scope>
</reference>
<organism evidence="8 9">
    <name type="scientific">Gadus morhua</name>
    <name type="common">Atlantic cod</name>
    <dbReference type="NCBI Taxonomy" id="8049"/>
    <lineage>
        <taxon>Eukaryota</taxon>
        <taxon>Metazoa</taxon>
        <taxon>Chordata</taxon>
        <taxon>Craniata</taxon>
        <taxon>Vertebrata</taxon>
        <taxon>Euteleostomi</taxon>
        <taxon>Actinopterygii</taxon>
        <taxon>Neopterygii</taxon>
        <taxon>Teleostei</taxon>
        <taxon>Neoteleostei</taxon>
        <taxon>Acanthomorphata</taxon>
        <taxon>Zeiogadaria</taxon>
        <taxon>Gadariae</taxon>
        <taxon>Gadiformes</taxon>
        <taxon>Gadoidei</taxon>
        <taxon>Gadidae</taxon>
        <taxon>Gadus</taxon>
    </lineage>
</organism>
<evidence type="ECO:0000256" key="2">
    <source>
        <dbReference type="ARBA" id="ARBA00023157"/>
    </source>
</evidence>
<keyword evidence="5" id="KW-0812">Transmembrane</keyword>
<evidence type="ECO:0000256" key="6">
    <source>
        <dbReference type="SAM" id="SignalP"/>
    </source>
</evidence>
<name>A0A8C5FS62_GADMO</name>
<dbReference type="SMART" id="SM00408">
    <property type="entry name" value="IGc2"/>
    <property type="match status" value="1"/>
</dbReference>
<reference evidence="8" key="2">
    <citation type="submission" date="2025-09" db="UniProtKB">
        <authorList>
            <consortium name="Ensembl"/>
        </authorList>
    </citation>
    <scope>IDENTIFICATION</scope>
</reference>
<dbReference type="GO" id="GO:0098742">
    <property type="term" value="P:cell-cell adhesion via plasma-membrane adhesion molecules"/>
    <property type="evidence" value="ECO:0007669"/>
    <property type="project" value="TreeGrafter"/>
</dbReference>
<dbReference type="GO" id="GO:0009897">
    <property type="term" value="C:external side of plasma membrane"/>
    <property type="evidence" value="ECO:0007669"/>
    <property type="project" value="TreeGrafter"/>
</dbReference>
<dbReference type="PANTHER" id="PTHR11481:SF125">
    <property type="entry name" value="PLATELET ENDOTHELIAL CELL ADHESION MOLECULE-LIKE ISOFORM X1"/>
    <property type="match status" value="1"/>
</dbReference>
<dbReference type="GO" id="GO:0007166">
    <property type="term" value="P:cell surface receptor signaling pathway"/>
    <property type="evidence" value="ECO:0007669"/>
    <property type="project" value="TreeGrafter"/>
</dbReference>
<evidence type="ECO:0000313" key="9">
    <source>
        <dbReference type="Proteomes" id="UP000694546"/>
    </source>
</evidence>
<dbReference type="PROSITE" id="PS50835">
    <property type="entry name" value="IG_LIKE"/>
    <property type="match status" value="3"/>
</dbReference>
<dbReference type="Proteomes" id="UP000694546">
    <property type="component" value="Chromosome 3"/>
</dbReference>
<feature type="domain" description="Ig-like" evidence="7">
    <location>
        <begin position="396"/>
        <end position="476"/>
    </location>
</feature>
<evidence type="ECO:0000256" key="4">
    <source>
        <dbReference type="SAM" id="MobiDB-lite"/>
    </source>
</evidence>
<dbReference type="Pfam" id="PF13927">
    <property type="entry name" value="Ig_3"/>
    <property type="match status" value="1"/>
</dbReference>
<dbReference type="AlphaFoldDB" id="A0A8C5FS62"/>
<dbReference type="SMART" id="SM00409">
    <property type="entry name" value="IG"/>
    <property type="match status" value="4"/>
</dbReference>
<feature type="compositionally biased region" description="Polar residues" evidence="4">
    <location>
        <begin position="619"/>
        <end position="636"/>
    </location>
</feature>
<evidence type="ECO:0000259" key="7">
    <source>
        <dbReference type="PROSITE" id="PS50835"/>
    </source>
</evidence>
<dbReference type="Ensembl" id="ENSGMOT00000027372.1">
    <property type="protein sequence ID" value="ENSGMOP00000057260.1"/>
    <property type="gene ID" value="ENSGMOG00000022507.1"/>
</dbReference>
<dbReference type="GO" id="GO:0004888">
    <property type="term" value="F:transmembrane signaling receptor activity"/>
    <property type="evidence" value="ECO:0007669"/>
    <property type="project" value="TreeGrafter"/>
</dbReference>
<feature type="signal peptide" evidence="6">
    <location>
        <begin position="1"/>
        <end position="16"/>
    </location>
</feature>
<feature type="region of interest" description="Disordered" evidence="4">
    <location>
        <begin position="617"/>
        <end position="675"/>
    </location>
</feature>
<dbReference type="OMA" id="CAITIMG"/>
<proteinExistence type="predicted"/>
<dbReference type="GeneTree" id="ENSGT01140000282577"/>
<keyword evidence="2" id="KW-1015">Disulfide bond</keyword>
<dbReference type="SUPFAM" id="SSF48726">
    <property type="entry name" value="Immunoglobulin"/>
    <property type="match status" value="3"/>
</dbReference>
<dbReference type="InterPro" id="IPR036179">
    <property type="entry name" value="Ig-like_dom_sf"/>
</dbReference>
<dbReference type="InterPro" id="IPR013783">
    <property type="entry name" value="Ig-like_fold"/>
</dbReference>
<gene>
    <name evidence="8" type="primary">pecam1b</name>
</gene>
<dbReference type="InterPro" id="IPR040878">
    <property type="entry name" value="IL-40-like_Ig"/>
</dbReference>
<dbReference type="GO" id="GO:0006955">
    <property type="term" value="P:immune response"/>
    <property type="evidence" value="ECO:0007669"/>
    <property type="project" value="TreeGrafter"/>
</dbReference>
<feature type="domain" description="Ig-like" evidence="7">
    <location>
        <begin position="477"/>
        <end position="576"/>
    </location>
</feature>
<dbReference type="Pfam" id="PF13895">
    <property type="entry name" value="Ig_2"/>
    <property type="match status" value="1"/>
</dbReference>
<dbReference type="Gene3D" id="2.60.40.10">
    <property type="entry name" value="Immunoglobulins"/>
    <property type="match status" value="2"/>
</dbReference>
<evidence type="ECO:0000256" key="1">
    <source>
        <dbReference type="ARBA" id="ARBA00022729"/>
    </source>
</evidence>
<evidence type="ECO:0000256" key="5">
    <source>
        <dbReference type="SAM" id="Phobius"/>
    </source>
</evidence>
<keyword evidence="5" id="KW-0472">Membrane</keyword>
<evidence type="ECO:0000256" key="3">
    <source>
        <dbReference type="ARBA" id="ARBA00023180"/>
    </source>
</evidence>
<keyword evidence="5" id="KW-1133">Transmembrane helix</keyword>
<accession>A0A8C5FS62</accession>
<protein>
    <recommendedName>
        <fullName evidence="7">Ig-like domain-containing protein</fullName>
    </recommendedName>
</protein>
<dbReference type="PANTHER" id="PTHR11481">
    <property type="entry name" value="IMMUNOGLOBULIN FC RECEPTOR"/>
    <property type="match status" value="1"/>
</dbReference>
<sequence length="689" mass="74077">MGPLLLLFSCWTLVGAQTPLFKLRSVTLTIEPATDLLRDANATLWCRAGVSSSGTLTHVPVYTFYKDGTKVFTKKSASSELAYPLLHVRYSNTGKYKCRVEIDGQGENSDTSKLTVTGVSVPLLQLSRSTLSEGEELTASCSAPDETGAFFFYFYVDGREMQDQPARSNRADAQLRFNGGGVRQVHCDYTVMLAPGSTKSNKSNTVTVSVRELSFRPLLEIRPVAEVFEGDQLSVSCRPEGNSNIPGGLLLLLTHGTQLLGSGVDHVNSSITAKESGEIECSFEVGNVPKKATKNISVIELFSVPRLSVSLAEVFAGDRMVLTCSSAVLVARRLTSEDISYALDSKGPPTTELGAGRFSVRAPPHPLSYTCTATARGITKHSQALLVRPKVSVVRPSITVVEQVILGRPFQIRCLSEGGSLPINYTLFRKYEPLNVTTVSTPYQQALFTATIQESDDIKLYMCEAANKPNNEGELSPRLNASVIVPLSNATLTALPAPWDVSEGDALILICGVTGTPPVTFKWYRKDGGAQLLFAGTANGRSMAHRIHAVSRDHSGSYYCEAVNHARNPVRSQTVLIEVRLALWKKGMIAASCLLVLCVAALLCVLHFKSRRGKKEVTTELSVKPSGSKSDDSLTASLAPDTEAHTAATDAASNSEGTEGRATNGTRDSVASLPADISNRSSYSIPATV</sequence>
<keyword evidence="9" id="KW-1185">Reference proteome</keyword>
<feature type="chain" id="PRO_5045428638" description="Ig-like domain-containing protein" evidence="6">
    <location>
        <begin position="17"/>
        <end position="689"/>
    </location>
</feature>
<dbReference type="InterPro" id="IPR007110">
    <property type="entry name" value="Ig-like_dom"/>
</dbReference>
<feature type="compositionally biased region" description="Polar residues" evidence="4">
    <location>
        <begin position="653"/>
        <end position="669"/>
    </location>
</feature>
<keyword evidence="3" id="KW-0325">Glycoprotein</keyword>
<evidence type="ECO:0000313" key="8">
    <source>
        <dbReference type="Ensembl" id="ENSGMOP00000057260.1"/>
    </source>
</evidence>
<dbReference type="CDD" id="cd00096">
    <property type="entry name" value="Ig"/>
    <property type="match status" value="1"/>
</dbReference>
<feature type="compositionally biased region" description="Low complexity" evidence="4">
    <location>
        <begin position="639"/>
        <end position="652"/>
    </location>
</feature>
<feature type="domain" description="Ig-like" evidence="7">
    <location>
        <begin position="19"/>
        <end position="115"/>
    </location>
</feature>
<dbReference type="InterPro" id="IPR003599">
    <property type="entry name" value="Ig_sub"/>
</dbReference>